<dbReference type="InterPro" id="IPR011250">
    <property type="entry name" value="OMP/PagP_B-barrel"/>
</dbReference>
<dbReference type="SUPFAM" id="SSF56925">
    <property type="entry name" value="OMPA-like"/>
    <property type="match status" value="1"/>
</dbReference>
<accession>A0A5J4G1K2</accession>
<feature type="chain" id="PRO_5023940207" description="Outer membrane protein beta-barrel domain-containing protein" evidence="2">
    <location>
        <begin position="20"/>
        <end position="170"/>
    </location>
</feature>
<dbReference type="RefSeq" id="WP_151894468.1">
    <property type="nucleotide sequence ID" value="NZ_BKCF01000003.1"/>
</dbReference>
<dbReference type="OrthoDB" id="947434at2"/>
<gene>
    <name evidence="4" type="ORF">ULMS_20570</name>
</gene>
<dbReference type="Proteomes" id="UP000326994">
    <property type="component" value="Unassembled WGS sequence"/>
</dbReference>
<dbReference type="EMBL" id="BKCF01000003">
    <property type="protein sequence ID" value="GEQ86549.1"/>
    <property type="molecule type" value="Genomic_DNA"/>
</dbReference>
<evidence type="ECO:0000259" key="3">
    <source>
        <dbReference type="Pfam" id="PF13505"/>
    </source>
</evidence>
<feature type="domain" description="Outer membrane protein beta-barrel" evidence="3">
    <location>
        <begin position="16"/>
        <end position="149"/>
    </location>
</feature>
<comment type="caution">
    <text evidence="4">The sequence shown here is derived from an EMBL/GenBank/DDBJ whole genome shotgun (WGS) entry which is preliminary data.</text>
</comment>
<feature type="signal peptide" evidence="2">
    <location>
        <begin position="1"/>
        <end position="19"/>
    </location>
</feature>
<evidence type="ECO:0000313" key="4">
    <source>
        <dbReference type="EMBL" id="GEQ86549.1"/>
    </source>
</evidence>
<dbReference type="AlphaFoldDB" id="A0A5J4G1K2"/>
<organism evidence="4 5">
    <name type="scientific">Patiriisocius marinistellae</name>
    <dbReference type="NCBI Taxonomy" id="2494560"/>
    <lineage>
        <taxon>Bacteria</taxon>
        <taxon>Pseudomonadati</taxon>
        <taxon>Bacteroidota</taxon>
        <taxon>Flavobacteriia</taxon>
        <taxon>Flavobacteriales</taxon>
        <taxon>Flavobacteriaceae</taxon>
        <taxon>Patiriisocius</taxon>
    </lineage>
</organism>
<dbReference type="Pfam" id="PF13505">
    <property type="entry name" value="OMP_b-brl"/>
    <property type="match status" value="1"/>
</dbReference>
<dbReference type="Gene3D" id="2.40.160.20">
    <property type="match status" value="1"/>
</dbReference>
<protein>
    <recommendedName>
        <fullName evidence="3">Outer membrane protein beta-barrel domain-containing protein</fullName>
    </recommendedName>
</protein>
<dbReference type="InterPro" id="IPR027385">
    <property type="entry name" value="Beta-barrel_OMP"/>
</dbReference>
<keyword evidence="1 2" id="KW-0732">Signal</keyword>
<evidence type="ECO:0000313" key="5">
    <source>
        <dbReference type="Proteomes" id="UP000326994"/>
    </source>
</evidence>
<sequence length="170" mass="18624">MKKVLFLICMVCGISAVNAQGFKAGFGVGYLTEIDGVGVSADLIYEFDEKWGIGNTNTFSTAEFNGSDRINWFAIDLNARYKVYKELYVLAGGEYLSQSLKTKNLFGGFQIGDATFKDSSFGANVGAGYKIHLVSNVNLFGEIKYTTLSLDRGVENSGYIHARVGLLFDF</sequence>
<keyword evidence="5" id="KW-1185">Reference proteome</keyword>
<proteinExistence type="predicted"/>
<reference evidence="4 5" key="1">
    <citation type="submission" date="2019-08" db="EMBL/GenBank/DDBJ databases">
        <title>Ulvibacter marinistellae sp. nov., isolated from a starfish, Patiria pectinifera.</title>
        <authorList>
            <person name="Kawano K."/>
            <person name="Ushijima N."/>
            <person name="Kihara M."/>
            <person name="Itoh H."/>
        </authorList>
    </citation>
    <scope>NUCLEOTIDE SEQUENCE [LARGE SCALE GENOMIC DNA]</scope>
    <source>
        <strain evidence="4 5">KK4</strain>
    </source>
</reference>
<evidence type="ECO:0000256" key="1">
    <source>
        <dbReference type="ARBA" id="ARBA00022729"/>
    </source>
</evidence>
<name>A0A5J4G1K2_9FLAO</name>
<evidence type="ECO:0000256" key="2">
    <source>
        <dbReference type="SAM" id="SignalP"/>
    </source>
</evidence>